<comment type="caution">
    <text evidence="1">The sequence shown here is derived from an EMBL/GenBank/DDBJ whole genome shotgun (WGS) entry which is preliminary data.</text>
</comment>
<gene>
    <name evidence="1" type="ORF">LCGC14_0617870</name>
</gene>
<organism evidence="1">
    <name type="scientific">marine sediment metagenome</name>
    <dbReference type="NCBI Taxonomy" id="412755"/>
    <lineage>
        <taxon>unclassified sequences</taxon>
        <taxon>metagenomes</taxon>
        <taxon>ecological metagenomes</taxon>
    </lineage>
</organism>
<accession>A0A0F9R5V5</accession>
<protein>
    <submittedName>
        <fullName evidence="1">Uncharacterized protein</fullName>
    </submittedName>
</protein>
<evidence type="ECO:0000313" key="1">
    <source>
        <dbReference type="EMBL" id="KKN51950.1"/>
    </source>
</evidence>
<name>A0A0F9R5V5_9ZZZZ</name>
<reference evidence="1" key="1">
    <citation type="journal article" date="2015" name="Nature">
        <title>Complex archaea that bridge the gap between prokaryotes and eukaryotes.</title>
        <authorList>
            <person name="Spang A."/>
            <person name="Saw J.H."/>
            <person name="Jorgensen S.L."/>
            <person name="Zaremba-Niedzwiedzka K."/>
            <person name="Martijn J."/>
            <person name="Lind A.E."/>
            <person name="van Eijk R."/>
            <person name="Schleper C."/>
            <person name="Guy L."/>
            <person name="Ettema T.J."/>
        </authorList>
    </citation>
    <scope>NUCLEOTIDE SEQUENCE</scope>
</reference>
<dbReference type="AlphaFoldDB" id="A0A0F9R5V5"/>
<dbReference type="EMBL" id="LAZR01001042">
    <property type="protein sequence ID" value="KKN51950.1"/>
    <property type="molecule type" value="Genomic_DNA"/>
</dbReference>
<sequence length="214" mass="25480">MRDKYADVYMPMRQQLQEIKDTVERGKRELISAVPTEVIEETAHNLRKQVIRNLTKYSETGVKSRDTLLEEAFWLMEFLIGFEWNKEGSFTEEGAIKQMKKDLSIKKYKYRLEVAVDGVLQELELGIVNWNNLRRFFYSEGIRAAIKMFFPIGWEDIYNRLATLFQMPSDERRPYISQPVLSNTEYMDEAMKDSIERVFPNGEWDRPRLSKKER</sequence>
<proteinExistence type="predicted"/>